<feature type="domain" description="HTH araC/xylS-type" evidence="4">
    <location>
        <begin position="22"/>
        <end position="120"/>
    </location>
</feature>
<dbReference type="InterPro" id="IPR029442">
    <property type="entry name" value="GyrI-like"/>
</dbReference>
<evidence type="ECO:0000259" key="4">
    <source>
        <dbReference type="PROSITE" id="PS01124"/>
    </source>
</evidence>
<dbReference type="Pfam" id="PF06445">
    <property type="entry name" value="GyrI-like"/>
    <property type="match status" value="1"/>
</dbReference>
<evidence type="ECO:0000256" key="2">
    <source>
        <dbReference type="ARBA" id="ARBA00023125"/>
    </source>
</evidence>
<dbReference type="Proteomes" id="UP001172778">
    <property type="component" value="Unassembled WGS sequence"/>
</dbReference>
<dbReference type="SUPFAM" id="SSF46689">
    <property type="entry name" value="Homeodomain-like"/>
    <property type="match status" value="2"/>
</dbReference>
<evidence type="ECO:0000256" key="3">
    <source>
        <dbReference type="ARBA" id="ARBA00023163"/>
    </source>
</evidence>
<keyword evidence="6" id="KW-1185">Reference proteome</keyword>
<dbReference type="InterPro" id="IPR009057">
    <property type="entry name" value="Homeodomain-like_sf"/>
</dbReference>
<dbReference type="InterPro" id="IPR010499">
    <property type="entry name" value="AraC_E-bd"/>
</dbReference>
<dbReference type="PANTHER" id="PTHR40055">
    <property type="entry name" value="TRANSCRIPTIONAL REGULATOR YGIV-RELATED"/>
    <property type="match status" value="1"/>
</dbReference>
<name>A0ABT7DV35_9NEIS</name>
<proteinExistence type="predicted"/>
<dbReference type="PROSITE" id="PS01124">
    <property type="entry name" value="HTH_ARAC_FAMILY_2"/>
    <property type="match status" value="1"/>
</dbReference>
<evidence type="ECO:0000313" key="5">
    <source>
        <dbReference type="EMBL" id="MDK2123930.1"/>
    </source>
</evidence>
<dbReference type="Gene3D" id="3.20.80.10">
    <property type="entry name" value="Regulatory factor, effector binding domain"/>
    <property type="match status" value="1"/>
</dbReference>
<organism evidence="5 6">
    <name type="scientific">Parachitinimonas caeni</name>
    <dbReference type="NCBI Taxonomy" id="3031301"/>
    <lineage>
        <taxon>Bacteria</taxon>
        <taxon>Pseudomonadati</taxon>
        <taxon>Pseudomonadota</taxon>
        <taxon>Betaproteobacteria</taxon>
        <taxon>Neisseriales</taxon>
        <taxon>Chitinibacteraceae</taxon>
        <taxon>Parachitinimonas</taxon>
    </lineage>
</organism>
<dbReference type="InterPro" id="IPR011256">
    <property type="entry name" value="Reg_factor_effector_dom_sf"/>
</dbReference>
<dbReference type="Pfam" id="PF12833">
    <property type="entry name" value="HTH_18"/>
    <property type="match status" value="1"/>
</dbReference>
<dbReference type="PROSITE" id="PS00041">
    <property type="entry name" value="HTH_ARAC_FAMILY_1"/>
    <property type="match status" value="1"/>
</dbReference>
<evidence type="ECO:0000313" key="6">
    <source>
        <dbReference type="Proteomes" id="UP001172778"/>
    </source>
</evidence>
<keyword evidence="3" id="KW-0804">Transcription</keyword>
<reference evidence="5" key="1">
    <citation type="submission" date="2023-03" db="EMBL/GenBank/DDBJ databases">
        <title>Chitinimonas shenzhenensis gen. nov., sp. nov., a novel member of family Burkholderiaceae isolated from activated sludge collected in Shen Zhen, China.</title>
        <authorList>
            <person name="Wang X."/>
        </authorList>
    </citation>
    <scope>NUCLEOTIDE SEQUENCE</scope>
    <source>
        <strain evidence="5">DQS-5</strain>
    </source>
</reference>
<gene>
    <name evidence="5" type="ORF">PZA18_07690</name>
</gene>
<dbReference type="EMBL" id="JARRAF010000007">
    <property type="protein sequence ID" value="MDK2123930.1"/>
    <property type="molecule type" value="Genomic_DNA"/>
</dbReference>
<evidence type="ECO:0000256" key="1">
    <source>
        <dbReference type="ARBA" id="ARBA00023015"/>
    </source>
</evidence>
<dbReference type="Gene3D" id="1.10.10.60">
    <property type="entry name" value="Homeodomain-like"/>
    <property type="match status" value="2"/>
</dbReference>
<dbReference type="RefSeq" id="WP_284100240.1">
    <property type="nucleotide sequence ID" value="NZ_JARRAF010000007.1"/>
</dbReference>
<dbReference type="InterPro" id="IPR018060">
    <property type="entry name" value="HTH_AraC"/>
</dbReference>
<protein>
    <submittedName>
        <fullName evidence="5">GyrI-like domain-containing protein</fullName>
    </submittedName>
</protein>
<sequence>MTANHLTAEAHGHLAEYNRRMNRVLDHIDRNLDGKLDLALLADVAHFSRFHFHRLFVAWMGETVGDYAQRRRLETAAMRLSCTRVSVLEIALSTGFGSGEALAHAFKRKYGLSPSAWRTGAESRRQQALAQWRAGRQSYGSNPDQLVRKPDQVTMAGIDDHMPSLQPESEMHMDVIMTTLPRVRVAYHRYIGCYGPQVNAYWREVVAPWIGAHGLDDPICYGIGRDDPAVTPADKCRYDACVTVPETFLPGGQTGVYDLPGGRYAVARFKGDALALGDAWMQLMREWLPASGLQCDERPVFERFTPSSGQDPVTGEFCCELCLPVRPL</sequence>
<dbReference type="PANTHER" id="PTHR40055:SF1">
    <property type="entry name" value="TRANSCRIPTIONAL REGULATOR YGIV-RELATED"/>
    <property type="match status" value="1"/>
</dbReference>
<accession>A0ABT7DV35</accession>
<dbReference type="SUPFAM" id="SSF55136">
    <property type="entry name" value="Probable bacterial effector-binding domain"/>
    <property type="match status" value="1"/>
</dbReference>
<dbReference type="InterPro" id="IPR018062">
    <property type="entry name" value="HTH_AraC-typ_CS"/>
</dbReference>
<dbReference type="SMART" id="SM00871">
    <property type="entry name" value="AraC_E_bind"/>
    <property type="match status" value="1"/>
</dbReference>
<dbReference type="InterPro" id="IPR050908">
    <property type="entry name" value="SmbC-like"/>
</dbReference>
<keyword evidence="2" id="KW-0238">DNA-binding</keyword>
<dbReference type="SMART" id="SM00342">
    <property type="entry name" value="HTH_ARAC"/>
    <property type="match status" value="1"/>
</dbReference>
<comment type="caution">
    <text evidence="5">The sequence shown here is derived from an EMBL/GenBank/DDBJ whole genome shotgun (WGS) entry which is preliminary data.</text>
</comment>
<keyword evidence="1" id="KW-0805">Transcription regulation</keyword>